<dbReference type="GO" id="GO:0031514">
    <property type="term" value="C:motile cilium"/>
    <property type="evidence" value="ECO:0007669"/>
    <property type="project" value="TreeGrafter"/>
</dbReference>
<evidence type="ECO:0000313" key="2">
    <source>
        <dbReference type="EMBL" id="KAK7823351.1"/>
    </source>
</evidence>
<dbReference type="PANTHER" id="PTHR46090">
    <property type="entry name" value="ADP-RIBOSYLATION FACTOR-LIKE PROTEIN 13B"/>
    <property type="match status" value="1"/>
</dbReference>
<reference evidence="2 3" key="1">
    <citation type="journal article" date="2023" name="bioRxiv">
        <title>Conserved and derived expression patterns and positive selection on dental genes reveal complex evolutionary context of ever-growing rodent molars.</title>
        <authorList>
            <person name="Calamari Z.T."/>
            <person name="Song A."/>
            <person name="Cohen E."/>
            <person name="Akter M."/>
            <person name="Roy R.D."/>
            <person name="Hallikas O."/>
            <person name="Christensen M.M."/>
            <person name="Li P."/>
            <person name="Marangoni P."/>
            <person name="Jernvall J."/>
            <person name="Klein O.D."/>
        </authorList>
    </citation>
    <scope>NUCLEOTIDE SEQUENCE [LARGE SCALE GENOMIC DNA]</scope>
    <source>
        <strain evidence="2">V071</strain>
    </source>
</reference>
<name>A0AAW0JAB6_MYOGA</name>
<dbReference type="GO" id="GO:0097500">
    <property type="term" value="P:receptor localization to non-motile cilium"/>
    <property type="evidence" value="ECO:0007669"/>
    <property type="project" value="TreeGrafter"/>
</dbReference>
<dbReference type="InterPro" id="IPR027417">
    <property type="entry name" value="P-loop_NTPase"/>
</dbReference>
<dbReference type="InterPro" id="IPR051995">
    <property type="entry name" value="Ciliary_GTPase"/>
</dbReference>
<feature type="compositionally biased region" description="Basic residues" evidence="1">
    <location>
        <begin position="221"/>
        <end position="232"/>
    </location>
</feature>
<gene>
    <name evidence="2" type="ORF">U0070_007693</name>
</gene>
<dbReference type="GO" id="GO:0060170">
    <property type="term" value="C:ciliary membrane"/>
    <property type="evidence" value="ECO:0007669"/>
    <property type="project" value="TreeGrafter"/>
</dbReference>
<dbReference type="AlphaFoldDB" id="A0AAW0JAB6"/>
<feature type="region of interest" description="Disordered" evidence="1">
    <location>
        <begin position="147"/>
        <end position="280"/>
    </location>
</feature>
<dbReference type="GO" id="GO:1905515">
    <property type="term" value="P:non-motile cilium assembly"/>
    <property type="evidence" value="ECO:0007669"/>
    <property type="project" value="TreeGrafter"/>
</dbReference>
<feature type="compositionally biased region" description="Basic and acidic residues" evidence="1">
    <location>
        <begin position="147"/>
        <end position="175"/>
    </location>
</feature>
<comment type="caution">
    <text evidence="2">The sequence shown here is derived from an EMBL/GenBank/DDBJ whole genome shotgun (WGS) entry which is preliminary data.</text>
</comment>
<accession>A0AAW0JAB6</accession>
<proteinExistence type="predicted"/>
<keyword evidence="3" id="KW-1185">Reference proteome</keyword>
<dbReference type="EMBL" id="JBBHLL010000053">
    <property type="protein sequence ID" value="KAK7823351.1"/>
    <property type="molecule type" value="Genomic_DNA"/>
</dbReference>
<protein>
    <recommendedName>
        <fullName evidence="4">ADP-ribosylation factor-like protein 13B</fullName>
    </recommendedName>
</protein>
<dbReference type="Gene3D" id="3.40.50.300">
    <property type="entry name" value="P-loop containing nucleotide triphosphate hydrolases"/>
    <property type="match status" value="1"/>
</dbReference>
<feature type="compositionally biased region" description="Pro residues" evidence="1">
    <location>
        <begin position="246"/>
        <end position="264"/>
    </location>
</feature>
<organism evidence="2 3">
    <name type="scientific">Myodes glareolus</name>
    <name type="common">Bank vole</name>
    <name type="synonym">Clethrionomys glareolus</name>
    <dbReference type="NCBI Taxonomy" id="447135"/>
    <lineage>
        <taxon>Eukaryota</taxon>
        <taxon>Metazoa</taxon>
        <taxon>Chordata</taxon>
        <taxon>Craniata</taxon>
        <taxon>Vertebrata</taxon>
        <taxon>Euteleostomi</taxon>
        <taxon>Mammalia</taxon>
        <taxon>Eutheria</taxon>
        <taxon>Euarchontoglires</taxon>
        <taxon>Glires</taxon>
        <taxon>Rodentia</taxon>
        <taxon>Myomorpha</taxon>
        <taxon>Muroidea</taxon>
        <taxon>Cricetidae</taxon>
        <taxon>Arvicolinae</taxon>
        <taxon>Myodes</taxon>
    </lineage>
</organism>
<sequence>MKDWLANKQDKEGALGEADVIECLSLEKLVNEHKCLCQIEPCSAVLGYGKKIDKSIKKGLYWLLHIIAKDFDALSERIQKDTSEQRALEEQEKRERAERVRKLREERDREQTELDGTSGLAEMDSGPILANPFQPIAAVIIENEKKQEKEKKKQNTEKENEVCLPEHKVEQEQVESRSQPSGCHKNNDSGLVESYKEALSQQLDNEEELDQRSSGSENSKKRTKKLRMKRSHRVEPVNTDESVPKSPTPPPPPPPDFYGKPLPPLAVRQRPNGDAQDMIS</sequence>
<dbReference type="PANTHER" id="PTHR46090:SF3">
    <property type="entry name" value="ADP-RIBOSYLATION FACTOR-LIKE PROTEIN 13B"/>
    <property type="match status" value="1"/>
</dbReference>
<evidence type="ECO:0000256" key="1">
    <source>
        <dbReference type="SAM" id="MobiDB-lite"/>
    </source>
</evidence>
<feature type="compositionally biased region" description="Basic and acidic residues" evidence="1">
    <location>
        <begin position="83"/>
        <end position="112"/>
    </location>
</feature>
<dbReference type="Proteomes" id="UP001488838">
    <property type="component" value="Unassembled WGS sequence"/>
</dbReference>
<evidence type="ECO:0008006" key="4">
    <source>
        <dbReference type="Google" id="ProtNLM"/>
    </source>
</evidence>
<evidence type="ECO:0000313" key="3">
    <source>
        <dbReference type="Proteomes" id="UP001488838"/>
    </source>
</evidence>
<dbReference type="GO" id="GO:0097730">
    <property type="term" value="C:non-motile cilium"/>
    <property type="evidence" value="ECO:0007669"/>
    <property type="project" value="TreeGrafter"/>
</dbReference>
<feature type="region of interest" description="Disordered" evidence="1">
    <location>
        <begin position="83"/>
        <end position="128"/>
    </location>
</feature>